<feature type="binding site" evidence="4">
    <location>
        <position position="159"/>
    </location>
    <ligand>
        <name>a divalent metal cation</name>
        <dbReference type="ChEBI" id="CHEBI:60240"/>
        <label>2</label>
    </ligand>
</feature>
<evidence type="ECO:0000313" key="5">
    <source>
        <dbReference type="EMBL" id="TFJ92728.1"/>
    </source>
</evidence>
<dbReference type="CDD" id="cd01310">
    <property type="entry name" value="TatD_DNAse"/>
    <property type="match status" value="1"/>
</dbReference>
<dbReference type="Proteomes" id="UP000298484">
    <property type="component" value="Unassembled WGS sequence"/>
</dbReference>
<evidence type="ECO:0000256" key="4">
    <source>
        <dbReference type="PIRSR" id="PIRSR005902-1"/>
    </source>
</evidence>
<feature type="binding site" evidence="4">
    <location>
        <position position="207"/>
    </location>
    <ligand>
        <name>a divalent metal cation</name>
        <dbReference type="ChEBI" id="CHEBI:60240"/>
        <label>1</label>
    </ligand>
</feature>
<comment type="caution">
    <text evidence="5">The sequence shown here is derived from an EMBL/GenBank/DDBJ whole genome shotgun (WGS) entry which is preliminary data.</text>
</comment>
<organism evidence="5 6">
    <name type="scientific">Lentibacillus salicampi</name>
    <dbReference type="NCBI Taxonomy" id="175306"/>
    <lineage>
        <taxon>Bacteria</taxon>
        <taxon>Bacillati</taxon>
        <taxon>Bacillota</taxon>
        <taxon>Bacilli</taxon>
        <taxon>Bacillales</taxon>
        <taxon>Bacillaceae</taxon>
        <taxon>Lentibacillus</taxon>
    </lineage>
</organism>
<evidence type="ECO:0000313" key="6">
    <source>
        <dbReference type="Proteomes" id="UP000298484"/>
    </source>
</evidence>
<keyword evidence="2 4" id="KW-0479">Metal-binding</keyword>
<dbReference type="Pfam" id="PF01026">
    <property type="entry name" value="TatD_DNase"/>
    <property type="match status" value="1"/>
</dbReference>
<dbReference type="Gene3D" id="3.20.20.140">
    <property type="entry name" value="Metal-dependent hydrolases"/>
    <property type="match status" value="1"/>
</dbReference>
<feature type="binding site" evidence="4">
    <location>
        <position position="95"/>
    </location>
    <ligand>
        <name>a divalent metal cation</name>
        <dbReference type="ChEBI" id="CHEBI:60240"/>
        <label>1</label>
    </ligand>
</feature>
<evidence type="ECO:0000256" key="1">
    <source>
        <dbReference type="ARBA" id="ARBA00009275"/>
    </source>
</evidence>
<dbReference type="GO" id="GO:0016788">
    <property type="term" value="F:hydrolase activity, acting on ester bonds"/>
    <property type="evidence" value="ECO:0007669"/>
    <property type="project" value="InterPro"/>
</dbReference>
<dbReference type="InterPro" id="IPR032466">
    <property type="entry name" value="Metal_Hydrolase"/>
</dbReference>
<comment type="similarity">
    <text evidence="1">Belongs to the metallo-dependent hydrolases superfamily. TatD-type hydrolase family.</text>
</comment>
<feature type="binding site" evidence="4">
    <location>
        <position position="11"/>
    </location>
    <ligand>
        <name>a divalent metal cation</name>
        <dbReference type="ChEBI" id="CHEBI:60240"/>
        <label>1</label>
    </ligand>
</feature>
<dbReference type="InterPro" id="IPR001130">
    <property type="entry name" value="TatD-like"/>
</dbReference>
<reference evidence="5 6" key="1">
    <citation type="submission" date="2019-03" db="EMBL/GenBank/DDBJ databases">
        <title>Genome sequence of Lentibacillus salicampi ATCC BAA-719.</title>
        <authorList>
            <person name="Maclea K.S."/>
            <person name="Simoes Junior M."/>
        </authorList>
    </citation>
    <scope>NUCLEOTIDE SEQUENCE [LARGE SCALE GENOMIC DNA]</scope>
    <source>
        <strain evidence="5 6">ATCC BAA-719</strain>
    </source>
</reference>
<dbReference type="SUPFAM" id="SSF51556">
    <property type="entry name" value="Metallo-dependent hydrolases"/>
    <property type="match status" value="1"/>
</dbReference>
<dbReference type="PIRSF" id="PIRSF005902">
    <property type="entry name" value="DNase_TatD"/>
    <property type="match status" value="1"/>
</dbReference>
<gene>
    <name evidence="5" type="ORF">E4U82_10610</name>
</gene>
<dbReference type="GO" id="GO:0046872">
    <property type="term" value="F:metal ion binding"/>
    <property type="evidence" value="ECO:0007669"/>
    <property type="project" value="UniProtKB-KW"/>
</dbReference>
<dbReference type="PANTHER" id="PTHR46317:SF1">
    <property type="entry name" value="HYDROLASE, TATD FAMILY"/>
    <property type="match status" value="1"/>
</dbReference>
<dbReference type="PANTHER" id="PTHR46317">
    <property type="entry name" value="HYDROLASE OF PHP SUPERFAMILY-RELATED PROTEIN"/>
    <property type="match status" value="1"/>
</dbReference>
<dbReference type="OrthoDB" id="9775608at2"/>
<sequence>MCRKIIDAHIHLDMYEPVECVRILDDMEASNVDAVISVSNHLASARETIQLAHDNYRVKPAIGFHPEQPIASDEEVGDLLSMIDCHKEDIVAVGEVGLPFYLRREGKVSTREAYRETLEVFIQKAAELDKPIALHAIYDDAPVVCDLLEKYSAAKAHFHWFKGDKLTAERMVANGYFISVTPDILYEKETRDLAKEYPLGKMMVETDGPWPFGGIFSEEMTHPHMIHRSVYEVSALKRTSADEVYKRLYDNTCRFYEL</sequence>
<dbReference type="RefSeq" id="WP_135110173.1">
    <property type="nucleotide sequence ID" value="NZ_SRHY01000016.1"/>
</dbReference>
<dbReference type="InterPro" id="IPR018228">
    <property type="entry name" value="DNase_TatD-rel_CS"/>
</dbReference>
<evidence type="ECO:0000256" key="3">
    <source>
        <dbReference type="ARBA" id="ARBA00022801"/>
    </source>
</evidence>
<accession>A0A4Y9AA10</accession>
<dbReference type="AlphaFoldDB" id="A0A4Y9AA10"/>
<dbReference type="PROSITE" id="PS01137">
    <property type="entry name" value="TATD_1"/>
    <property type="match status" value="1"/>
</dbReference>
<keyword evidence="6" id="KW-1185">Reference proteome</keyword>
<proteinExistence type="inferred from homology"/>
<name>A0A4Y9AA10_9BACI</name>
<evidence type="ECO:0000256" key="2">
    <source>
        <dbReference type="ARBA" id="ARBA00022723"/>
    </source>
</evidence>
<feature type="binding site" evidence="4">
    <location>
        <position position="135"/>
    </location>
    <ligand>
        <name>a divalent metal cation</name>
        <dbReference type="ChEBI" id="CHEBI:60240"/>
        <label>2</label>
    </ligand>
</feature>
<protein>
    <submittedName>
        <fullName evidence="5">TatD family deoxyribonuclease</fullName>
    </submittedName>
</protein>
<feature type="binding site" evidence="4">
    <location>
        <position position="9"/>
    </location>
    <ligand>
        <name>a divalent metal cation</name>
        <dbReference type="ChEBI" id="CHEBI:60240"/>
        <label>1</label>
    </ligand>
</feature>
<dbReference type="EMBL" id="SRHY01000016">
    <property type="protein sequence ID" value="TFJ92728.1"/>
    <property type="molecule type" value="Genomic_DNA"/>
</dbReference>
<keyword evidence="3" id="KW-0378">Hydrolase</keyword>